<evidence type="ECO:0000313" key="2">
    <source>
        <dbReference type="EMBL" id="UTF52865.1"/>
    </source>
</evidence>
<gene>
    <name evidence="2" type="ORF">NGM29_13900</name>
</gene>
<dbReference type="RefSeq" id="WP_254156936.1">
    <property type="nucleotide sequence ID" value="NZ_CP100355.1"/>
</dbReference>
<organism evidence="2 3">
    <name type="scientific">Natronosalvus rutilus</name>
    <dbReference type="NCBI Taxonomy" id="2953753"/>
    <lineage>
        <taxon>Archaea</taxon>
        <taxon>Methanobacteriati</taxon>
        <taxon>Methanobacteriota</taxon>
        <taxon>Stenosarchaea group</taxon>
        <taxon>Halobacteria</taxon>
        <taxon>Halobacteriales</taxon>
        <taxon>Natrialbaceae</taxon>
        <taxon>Natronosalvus</taxon>
    </lineage>
</organism>
<keyword evidence="3" id="KW-1185">Reference proteome</keyword>
<dbReference type="GeneID" id="73291160"/>
<dbReference type="Proteomes" id="UP001056855">
    <property type="component" value="Chromosome"/>
</dbReference>
<dbReference type="KEGG" id="sawl:NGM29_13900"/>
<accession>A0A9E7N9Q3</accession>
<reference evidence="2" key="1">
    <citation type="submission" date="2022-06" db="EMBL/GenBank/DDBJ databases">
        <title>Diverse halophilic archaea isolated from saline environments.</title>
        <authorList>
            <person name="Cui H.-L."/>
        </authorList>
    </citation>
    <scope>NUCLEOTIDE SEQUENCE</scope>
    <source>
        <strain evidence="2">WLHS1</strain>
    </source>
</reference>
<protein>
    <submittedName>
        <fullName evidence="2">Uncharacterized protein</fullName>
    </submittedName>
</protein>
<dbReference type="EMBL" id="CP100355">
    <property type="protein sequence ID" value="UTF52865.1"/>
    <property type="molecule type" value="Genomic_DNA"/>
</dbReference>
<dbReference type="PROSITE" id="PS51257">
    <property type="entry name" value="PROKAR_LIPOPROTEIN"/>
    <property type="match status" value="1"/>
</dbReference>
<proteinExistence type="predicted"/>
<name>A0A9E7N9Q3_9EURY</name>
<dbReference type="AlphaFoldDB" id="A0A9E7N9Q3"/>
<sequence length="162" mass="17720">MNRRNVLQAIGVGASVGLAGCFQGLGEFFTGGGIQPNVPIQLFSEAERSYNIAIEAQEVETGRKTHDDGINMIPGERAVTGRIERSPQQFRVTRYGRDGAEGGPGEDFVETGKITEDTQLVSIRIYDDALELEIIEDEDEAEAEQEELEEEANDSPENATDD</sequence>
<evidence type="ECO:0000256" key="1">
    <source>
        <dbReference type="SAM" id="MobiDB-lite"/>
    </source>
</evidence>
<evidence type="ECO:0000313" key="3">
    <source>
        <dbReference type="Proteomes" id="UP001056855"/>
    </source>
</evidence>
<feature type="region of interest" description="Disordered" evidence="1">
    <location>
        <begin position="135"/>
        <end position="162"/>
    </location>
</feature>